<dbReference type="Pfam" id="PF17833">
    <property type="entry name" value="pre-PUA_NIP7"/>
    <property type="match status" value="1"/>
</dbReference>
<name>A0AAD9V071_ACRCE</name>
<feature type="non-terminal residue" evidence="2">
    <location>
        <position position="1"/>
    </location>
</feature>
<accession>A0AAD9V071</accession>
<dbReference type="Gene3D" id="3.10.450.220">
    <property type="match status" value="1"/>
</dbReference>
<dbReference type="InterPro" id="IPR040598">
    <property type="entry name" value="NIP7_N"/>
</dbReference>
<keyword evidence="3" id="KW-1185">Reference proteome</keyword>
<comment type="caution">
    <text evidence="2">The sequence shown here is derived from an EMBL/GenBank/DDBJ whole genome shotgun (WGS) entry which is preliminary data.</text>
</comment>
<organism evidence="2 3">
    <name type="scientific">Acropora cervicornis</name>
    <name type="common">Staghorn coral</name>
    <dbReference type="NCBI Taxonomy" id="6130"/>
    <lineage>
        <taxon>Eukaryota</taxon>
        <taxon>Metazoa</taxon>
        <taxon>Cnidaria</taxon>
        <taxon>Anthozoa</taxon>
        <taxon>Hexacorallia</taxon>
        <taxon>Scleractinia</taxon>
        <taxon>Astrocoeniina</taxon>
        <taxon>Acroporidae</taxon>
        <taxon>Acropora</taxon>
    </lineage>
</organism>
<proteinExistence type="predicted"/>
<dbReference type="SUPFAM" id="SSF88802">
    <property type="entry name" value="Pre-PUA domain"/>
    <property type="match status" value="1"/>
</dbReference>
<reference evidence="2" key="1">
    <citation type="journal article" date="2023" name="G3 (Bethesda)">
        <title>Whole genome assembly and annotation of the endangered Caribbean coral Acropora cervicornis.</title>
        <authorList>
            <person name="Selwyn J.D."/>
            <person name="Vollmer S.V."/>
        </authorList>
    </citation>
    <scope>NUCLEOTIDE SEQUENCE</scope>
    <source>
        <strain evidence="2">K2</strain>
    </source>
</reference>
<dbReference type="AlphaFoldDB" id="A0AAD9V071"/>
<evidence type="ECO:0000313" key="3">
    <source>
        <dbReference type="Proteomes" id="UP001249851"/>
    </source>
</evidence>
<dbReference type="InterPro" id="IPR055359">
    <property type="entry name" value="Nip7_N_euk"/>
</dbReference>
<reference evidence="2" key="2">
    <citation type="journal article" date="2023" name="Science">
        <title>Genomic signatures of disease resistance in endangered staghorn corals.</title>
        <authorList>
            <person name="Vollmer S.V."/>
            <person name="Selwyn J.D."/>
            <person name="Despard B.A."/>
            <person name="Roesel C.L."/>
        </authorList>
    </citation>
    <scope>NUCLEOTIDE SEQUENCE</scope>
    <source>
        <strain evidence="2">K2</strain>
    </source>
</reference>
<sequence length="102" mass="11967">ILRSRSYILSTNFFSARIGDKIKLLIDRPDGNYCFRLHEERVYYISEEIMEKATNVGRDILISVETCIGKVTKTRKFRLYIPALDFMDSHAKVQCCRFILVL</sequence>
<dbReference type="Proteomes" id="UP001249851">
    <property type="component" value="Unassembled WGS sequence"/>
</dbReference>
<dbReference type="CDD" id="cd21146">
    <property type="entry name" value="Nip7_N_euk"/>
    <property type="match status" value="1"/>
</dbReference>
<feature type="domain" description="60S ribosome subunit biogenesis protein NIP7 pre-PUA" evidence="1">
    <location>
        <begin position="18"/>
        <end position="81"/>
    </location>
</feature>
<gene>
    <name evidence="2" type="ORF">P5673_021609</name>
</gene>
<evidence type="ECO:0000259" key="1">
    <source>
        <dbReference type="Pfam" id="PF17833"/>
    </source>
</evidence>
<dbReference type="EMBL" id="JARQWQ010000056">
    <property type="protein sequence ID" value="KAK2556381.1"/>
    <property type="molecule type" value="Genomic_DNA"/>
</dbReference>
<evidence type="ECO:0000313" key="2">
    <source>
        <dbReference type="EMBL" id="KAK2556381.1"/>
    </source>
</evidence>
<protein>
    <submittedName>
        <fullName evidence="2">60S ribosome subunit biogenesis protein NIP7-like protein</fullName>
    </submittedName>
</protein>